<dbReference type="InterPro" id="IPR015424">
    <property type="entry name" value="PyrdxlP-dep_Trfase"/>
</dbReference>
<dbReference type="Gene3D" id="3.90.1150.10">
    <property type="entry name" value="Aspartate Aminotransferase, domain 1"/>
    <property type="match status" value="1"/>
</dbReference>
<evidence type="ECO:0000259" key="3">
    <source>
        <dbReference type="Pfam" id="PF00464"/>
    </source>
</evidence>
<dbReference type="GO" id="GO:0030170">
    <property type="term" value="F:pyridoxal phosphate binding"/>
    <property type="evidence" value="ECO:0007669"/>
    <property type="project" value="TreeGrafter"/>
</dbReference>
<dbReference type="GO" id="GO:0004372">
    <property type="term" value="F:glycine hydroxymethyltransferase activity"/>
    <property type="evidence" value="ECO:0007669"/>
    <property type="project" value="TreeGrafter"/>
</dbReference>
<dbReference type="InterPro" id="IPR049943">
    <property type="entry name" value="Ser_HO-MeTrfase-like"/>
</dbReference>
<feature type="domain" description="Serine hydroxymethyltransferase-like" evidence="3">
    <location>
        <begin position="38"/>
        <end position="440"/>
    </location>
</feature>
<keyword evidence="2" id="KW-0663">Pyridoxal phosphate</keyword>
<proteinExistence type="predicted"/>
<dbReference type="GO" id="GO:0005737">
    <property type="term" value="C:cytoplasm"/>
    <property type="evidence" value="ECO:0007669"/>
    <property type="project" value="TreeGrafter"/>
</dbReference>
<evidence type="ECO:0000313" key="5">
    <source>
        <dbReference type="Proteomes" id="UP000649604"/>
    </source>
</evidence>
<dbReference type="GO" id="GO:0046653">
    <property type="term" value="P:tetrahydrofolate metabolic process"/>
    <property type="evidence" value="ECO:0007669"/>
    <property type="project" value="TreeGrafter"/>
</dbReference>
<name>A0A9D5JTA2_9BACT</name>
<dbReference type="PANTHER" id="PTHR11680">
    <property type="entry name" value="SERINE HYDROXYMETHYLTRANSFERASE"/>
    <property type="match status" value="1"/>
</dbReference>
<dbReference type="EMBL" id="WJJP01000042">
    <property type="protein sequence ID" value="MBD3323216.1"/>
    <property type="molecule type" value="Genomic_DNA"/>
</dbReference>
<accession>A0A9D5JTA2</accession>
<organism evidence="4 5">
    <name type="scientific">candidate division KSB3 bacterium</name>
    <dbReference type="NCBI Taxonomy" id="2044937"/>
    <lineage>
        <taxon>Bacteria</taxon>
        <taxon>candidate division KSB3</taxon>
    </lineage>
</organism>
<feature type="non-terminal residue" evidence="4">
    <location>
        <position position="1"/>
    </location>
</feature>
<dbReference type="AlphaFoldDB" id="A0A9D5JTA2"/>
<dbReference type="Gene3D" id="3.40.640.10">
    <property type="entry name" value="Type I PLP-dependent aspartate aminotransferase-like (Major domain)"/>
    <property type="match status" value="1"/>
</dbReference>
<comment type="caution">
    <text evidence="4">The sequence shown here is derived from an EMBL/GenBank/DDBJ whole genome shotgun (WGS) entry which is preliminary data.</text>
</comment>
<evidence type="ECO:0000313" key="4">
    <source>
        <dbReference type="EMBL" id="MBD3323216.1"/>
    </source>
</evidence>
<dbReference type="InterPro" id="IPR039429">
    <property type="entry name" value="SHMT-like_dom"/>
</dbReference>
<dbReference type="GO" id="GO:0019264">
    <property type="term" value="P:glycine biosynthetic process from serine"/>
    <property type="evidence" value="ECO:0007669"/>
    <property type="project" value="TreeGrafter"/>
</dbReference>
<dbReference type="InterPro" id="IPR015421">
    <property type="entry name" value="PyrdxlP-dep_Trfase_major"/>
</dbReference>
<evidence type="ECO:0000256" key="1">
    <source>
        <dbReference type="ARBA" id="ARBA00001933"/>
    </source>
</evidence>
<reference evidence="4" key="1">
    <citation type="submission" date="2019-11" db="EMBL/GenBank/DDBJ databases">
        <title>Microbial mats filling the niche in hypersaline microbial mats.</title>
        <authorList>
            <person name="Wong H.L."/>
            <person name="Macleod F.I."/>
            <person name="White R.A. III"/>
            <person name="Burns B.P."/>
        </authorList>
    </citation>
    <scope>NUCLEOTIDE SEQUENCE</scope>
    <source>
        <strain evidence="4">Rbin_158</strain>
    </source>
</reference>
<dbReference type="InterPro" id="IPR015422">
    <property type="entry name" value="PyrdxlP-dep_Trfase_small"/>
</dbReference>
<evidence type="ECO:0000256" key="2">
    <source>
        <dbReference type="ARBA" id="ARBA00022898"/>
    </source>
</evidence>
<protein>
    <submittedName>
        <fullName evidence="4">Glycine cleavage system protein T</fullName>
    </submittedName>
</protein>
<dbReference type="SUPFAM" id="SSF53383">
    <property type="entry name" value="PLP-dependent transferases"/>
    <property type="match status" value="1"/>
</dbReference>
<sequence>EAPPYSRPITYEQLFEEEAEAADEGDVKQKVHTLLEKSIANTIWRQKECINLIPSEQTPSVMTRLLSIMDPVCRYAEHKPVKAFNEAEVFYYQGTKFIGEVEMLLQEELRKFLGCEDVETRVVSGQMANTAVFSAMVDYINRADRKSEQRRMRKVMNNHIIRGGHLSAQPMGALRDFVARDPKTEGPAVENFPVLEDNPYKIDVEAARELIAEHKPELMILGKSMVIHTEPVAEMRAIIDELGLDCILMYDMAHVLGLVGPYFQEPFKEGANIVTGSTHKTYFGTQRGIIGANYTDDDKEYPLWEAIQRRAFPGSVSNHHLGTLLGLLMATYEMNHFKDAYQQKVLANAKHFARALKDCGLNVAGDPAVSYTETHQVVLQVGYAQAPEIAERLEANNIVLNYQATPQEEGFTASGGLRMGVSEMTRFGMEAEDFEQLAHLMYEVIVNQKTVKDEVTKFRQRFLDLHYCFSGDEFDELIQKLHQLI</sequence>
<dbReference type="Pfam" id="PF00464">
    <property type="entry name" value="SHMT"/>
    <property type="match status" value="1"/>
</dbReference>
<dbReference type="Proteomes" id="UP000649604">
    <property type="component" value="Unassembled WGS sequence"/>
</dbReference>
<comment type="cofactor">
    <cofactor evidence="1">
        <name>pyridoxal 5'-phosphate</name>
        <dbReference type="ChEBI" id="CHEBI:597326"/>
    </cofactor>
</comment>
<dbReference type="PANTHER" id="PTHR11680:SF35">
    <property type="entry name" value="SERINE HYDROXYMETHYLTRANSFERASE 1"/>
    <property type="match status" value="1"/>
</dbReference>
<gene>
    <name evidence="4" type="ORF">GF339_01455</name>
</gene>